<evidence type="ECO:0000313" key="4">
    <source>
        <dbReference type="EMBL" id="SOC35584.1"/>
    </source>
</evidence>
<protein>
    <submittedName>
        <fullName evidence="4">Phage terminase large subunit-like protein</fullName>
    </submittedName>
</protein>
<evidence type="ECO:0000259" key="3">
    <source>
        <dbReference type="Pfam" id="PF17289"/>
    </source>
</evidence>
<sequence>MADEAARAGKRHDAAVSDALATMTALQARIGSKTVGEDAAGDKAAQQRAVHVADGTAQPAQGAGVRAKPSTVSETEVGPTTDAAARMRPSTIGDGAADGGCSSHPPAAAVAAVVGGVAWGKEKDANDEKDANRMQCATGTGTGSGPGTTPGLSDTELGVWQSVDCGGIETGETGADPASVLDAPLDVAGLPLAAGLRLWELQRHPAQEPPKGDWRVWLLMGGRGSGKTRAGAEWVHEVARSTGKLRIALVAETLGDAREVMIDGVSGICRIARRHRPEFEASRRRLVWPNGTIAQIFSSEDPESLRGPQFHLAWCDELGKWRHAQETWDMLQFGLRLGDRPRTLVTTTPRAVELLRSLASDRGTVLAKIRTADNAGNLAKGFIEALNERYGGTRLGRQELDGELIADREDALWSRDRLEAIRQRPAGPLARIVVAVDPPATASAHSCCGIIVAGLDEAGRAVVLADLSVVGASPAGWAGAVVRAFRRFDADRVVAEVNQGGDMVAAVLRSIDAALPVTMVRATRGKFLRAEPVAALYEQGRVAHAGSFPELEDQMCDFGPDGLSSGRSPDRLDALVWALTALVLERRGEPRVREI</sequence>
<dbReference type="InterPro" id="IPR035421">
    <property type="entry name" value="Terminase_6C"/>
</dbReference>
<dbReference type="InterPro" id="IPR027417">
    <property type="entry name" value="P-loop_NTPase"/>
</dbReference>
<reference evidence="4 5" key="1">
    <citation type="submission" date="2017-08" db="EMBL/GenBank/DDBJ databases">
        <authorList>
            <person name="de Groot N.N."/>
        </authorList>
    </citation>
    <scope>NUCLEOTIDE SEQUENCE [LARGE SCALE GENOMIC DNA]</scope>
    <source>
        <strain evidence="4 5">JC85</strain>
    </source>
</reference>
<dbReference type="Proteomes" id="UP000219167">
    <property type="component" value="Unassembled WGS sequence"/>
</dbReference>
<accession>A0A285U0Y0</accession>
<keyword evidence="5" id="KW-1185">Reference proteome</keyword>
<dbReference type="Gene3D" id="3.30.420.240">
    <property type="match status" value="1"/>
</dbReference>
<feature type="domain" description="Terminase large subunit gp17-like C-terminal" evidence="3">
    <location>
        <begin position="435"/>
        <end position="580"/>
    </location>
</feature>
<evidence type="ECO:0000256" key="2">
    <source>
        <dbReference type="SAM" id="MobiDB-lite"/>
    </source>
</evidence>
<dbReference type="Pfam" id="PF17289">
    <property type="entry name" value="Terminase_6C"/>
    <property type="match status" value="1"/>
</dbReference>
<dbReference type="AlphaFoldDB" id="A0A285U0Y0"/>
<proteinExistence type="predicted"/>
<dbReference type="EMBL" id="OBQD01000001">
    <property type="protein sequence ID" value="SOC35584.1"/>
    <property type="molecule type" value="Genomic_DNA"/>
</dbReference>
<evidence type="ECO:0000313" key="5">
    <source>
        <dbReference type="Proteomes" id="UP000219167"/>
    </source>
</evidence>
<organism evidence="4 5">
    <name type="scientific">Rhizobium subbaraonis</name>
    <dbReference type="NCBI Taxonomy" id="908946"/>
    <lineage>
        <taxon>Bacteria</taxon>
        <taxon>Pseudomonadati</taxon>
        <taxon>Pseudomonadota</taxon>
        <taxon>Alphaproteobacteria</taxon>
        <taxon>Hyphomicrobiales</taxon>
        <taxon>Rhizobiaceae</taxon>
        <taxon>Rhizobium/Agrobacterium group</taxon>
        <taxon>Rhizobium</taxon>
    </lineage>
</organism>
<dbReference type="Gene3D" id="3.40.50.300">
    <property type="entry name" value="P-loop containing nucleotide triphosphate hydrolases"/>
    <property type="match status" value="1"/>
</dbReference>
<name>A0A285U0Y0_9HYPH</name>
<feature type="region of interest" description="Disordered" evidence="2">
    <location>
        <begin position="56"/>
        <end position="79"/>
    </location>
</feature>
<keyword evidence="1" id="KW-1188">Viral release from host cell</keyword>
<dbReference type="Pfam" id="PF03237">
    <property type="entry name" value="Terminase_6N"/>
    <property type="match status" value="1"/>
</dbReference>
<evidence type="ECO:0000256" key="1">
    <source>
        <dbReference type="ARBA" id="ARBA00022612"/>
    </source>
</evidence>
<gene>
    <name evidence="4" type="ORF">SAMN05892877_101429</name>
</gene>